<dbReference type="Pfam" id="PF13649">
    <property type="entry name" value="Methyltransf_25"/>
    <property type="match status" value="1"/>
</dbReference>
<keyword evidence="2" id="KW-0489">Methyltransferase</keyword>
<keyword evidence="3" id="KW-1185">Reference proteome</keyword>
<dbReference type="AlphaFoldDB" id="A0A4R5DQI0"/>
<gene>
    <name evidence="2" type="ORF">E0F88_10415</name>
</gene>
<dbReference type="GO" id="GO:0032259">
    <property type="term" value="P:methylation"/>
    <property type="evidence" value="ECO:0007669"/>
    <property type="project" value="UniProtKB-KW"/>
</dbReference>
<keyword evidence="2" id="KW-0808">Transferase</keyword>
<dbReference type="CDD" id="cd02440">
    <property type="entry name" value="AdoMet_MTases"/>
    <property type="match status" value="1"/>
</dbReference>
<comment type="caution">
    <text evidence="2">The sequence shown here is derived from an EMBL/GenBank/DDBJ whole genome shotgun (WGS) entry which is preliminary data.</text>
</comment>
<evidence type="ECO:0000313" key="2">
    <source>
        <dbReference type="EMBL" id="TDE16636.1"/>
    </source>
</evidence>
<feature type="domain" description="Methyltransferase" evidence="1">
    <location>
        <begin position="41"/>
        <end position="136"/>
    </location>
</feature>
<evidence type="ECO:0000313" key="3">
    <source>
        <dbReference type="Proteomes" id="UP000294850"/>
    </source>
</evidence>
<dbReference type="EMBL" id="SMFL01000003">
    <property type="protein sequence ID" value="TDE16636.1"/>
    <property type="molecule type" value="Genomic_DNA"/>
</dbReference>
<sequence length="211" mass="24599">MKNNYDHIAGNYDWLSRVIFGRQLISSQTCLLQHIPAGSKILIAGGGTGWILEEISKIHSSGLSITYVEISQKMIQLAERRNTGQNQVNFINAAIEDFVTTKQYDIIFTAFLFDNFEEEKISLVFENLSRMLDRHGKWLFADFFIDKNQSSWWQKLLLKVMLIFFRIVSDIEASALTPTDPYFETGHFHKMFEYSHFSGFIRSYVYVRILK</sequence>
<reference evidence="2 3" key="1">
    <citation type="submission" date="2019-03" db="EMBL/GenBank/DDBJ databases">
        <title>Dyadobacter AR-3-6 sp. nov., isolated from arctic soil.</title>
        <authorList>
            <person name="Chaudhary D.K."/>
        </authorList>
    </citation>
    <scope>NUCLEOTIDE SEQUENCE [LARGE SCALE GENOMIC DNA]</scope>
    <source>
        <strain evidence="2 3">AR-3-6</strain>
    </source>
</reference>
<organism evidence="2 3">
    <name type="scientific">Dyadobacter psychrotolerans</name>
    <dbReference type="NCBI Taxonomy" id="2541721"/>
    <lineage>
        <taxon>Bacteria</taxon>
        <taxon>Pseudomonadati</taxon>
        <taxon>Bacteroidota</taxon>
        <taxon>Cytophagia</taxon>
        <taxon>Cytophagales</taxon>
        <taxon>Spirosomataceae</taxon>
        <taxon>Dyadobacter</taxon>
    </lineage>
</organism>
<dbReference type="InterPro" id="IPR029063">
    <property type="entry name" value="SAM-dependent_MTases_sf"/>
</dbReference>
<dbReference type="Proteomes" id="UP000294850">
    <property type="component" value="Unassembled WGS sequence"/>
</dbReference>
<name>A0A4R5DQI0_9BACT</name>
<evidence type="ECO:0000259" key="1">
    <source>
        <dbReference type="Pfam" id="PF13649"/>
    </source>
</evidence>
<dbReference type="Gene3D" id="3.40.50.150">
    <property type="entry name" value="Vaccinia Virus protein VP39"/>
    <property type="match status" value="1"/>
</dbReference>
<dbReference type="OrthoDB" id="836632at2"/>
<dbReference type="GO" id="GO:0008168">
    <property type="term" value="F:methyltransferase activity"/>
    <property type="evidence" value="ECO:0007669"/>
    <property type="project" value="UniProtKB-KW"/>
</dbReference>
<dbReference type="InterPro" id="IPR041698">
    <property type="entry name" value="Methyltransf_25"/>
</dbReference>
<dbReference type="SUPFAM" id="SSF53335">
    <property type="entry name" value="S-adenosyl-L-methionine-dependent methyltransferases"/>
    <property type="match status" value="1"/>
</dbReference>
<protein>
    <submittedName>
        <fullName evidence="2">Class I SAM-dependent methyltransferase</fullName>
    </submittedName>
</protein>
<proteinExistence type="predicted"/>
<dbReference type="RefSeq" id="WP_131958168.1">
    <property type="nucleotide sequence ID" value="NZ_SMFL01000003.1"/>
</dbReference>
<accession>A0A4R5DQI0</accession>